<name>A0A8S5MSR5_9CAUD</name>
<reference evidence="1" key="1">
    <citation type="journal article" date="2021" name="Proc. Natl. Acad. Sci. U.S.A.">
        <title>A Catalog of Tens of Thousands of Viruses from Human Metagenomes Reveals Hidden Associations with Chronic Diseases.</title>
        <authorList>
            <person name="Tisza M.J."/>
            <person name="Buck C.B."/>
        </authorList>
    </citation>
    <scope>NUCLEOTIDE SEQUENCE</scope>
    <source>
        <strain evidence="1">CtD6g5</strain>
    </source>
</reference>
<evidence type="ECO:0000313" key="1">
    <source>
        <dbReference type="EMBL" id="DAD85011.1"/>
    </source>
</evidence>
<dbReference type="EMBL" id="BK014970">
    <property type="protein sequence ID" value="DAD85011.1"/>
    <property type="molecule type" value="Genomic_DNA"/>
</dbReference>
<proteinExistence type="predicted"/>
<accession>A0A8S5MSR5</accession>
<sequence>MSVSKIIKFYTFEPQPSMYNNGIYPISTLDLVKKSFPSCNTYRHEYEKEKYNIDILEIGINYIFGTCSKQSELKYTNFLQKRNKQTNETEPYTSIDPNTQLEAYTYFYIDCTKNRMSAIQHKNISKIHCILQDCIYAKSGNMVKIFIAPEKIRDVSHAAKQLKNMCKLQLSFAPEQSKDNIQSVAVSLGDFKYESYSVEFKLKQGSNNKLIDKLVEISTQERDTYNAIHLIGKNEYGLEETINFLETIYTKNTPFDITEDAVKNTSIIKKKLSEALA</sequence>
<protein>
    <submittedName>
        <fullName evidence="1">Uncharacterized protein</fullName>
    </submittedName>
</protein>
<organism evidence="1">
    <name type="scientific">Siphoviridae sp. ctD6g5</name>
    <dbReference type="NCBI Taxonomy" id="2826196"/>
    <lineage>
        <taxon>Viruses</taxon>
        <taxon>Duplodnaviria</taxon>
        <taxon>Heunggongvirae</taxon>
        <taxon>Uroviricota</taxon>
        <taxon>Caudoviricetes</taxon>
    </lineage>
</organism>